<dbReference type="Pfam" id="PF13551">
    <property type="entry name" value="HTH_29"/>
    <property type="match status" value="1"/>
</dbReference>
<dbReference type="SUPFAM" id="SSF46689">
    <property type="entry name" value="Homeodomain-like"/>
    <property type="match status" value="1"/>
</dbReference>
<evidence type="ECO:0000259" key="2">
    <source>
        <dbReference type="Pfam" id="PF13592"/>
    </source>
</evidence>
<gene>
    <name evidence="3" type="ORF">SAMN05421823_1294</name>
</gene>
<feature type="domain" description="Winged helix-turn helix" evidence="2">
    <location>
        <begin position="90"/>
        <end position="148"/>
    </location>
</feature>
<sequence>MKKGKNLDTILVLRRRAIELHLLGKPVSFIVEATGLSQPSVSRYLKAYRARGEASLQRPKLGGSQRKLSPSQLEQLVTYLDEGAQAHGFEGNLWSRGRVQQLITTKFGVHYQVRSVGDLLHHLGYSRQKPDRRSYLQDPAKLKQWREHDLPALKKSPARGLQPGLSR</sequence>
<proteinExistence type="predicted"/>
<protein>
    <submittedName>
        <fullName evidence="3">Transposase</fullName>
    </submittedName>
</protein>
<evidence type="ECO:0000313" key="4">
    <source>
        <dbReference type="Proteomes" id="UP000198510"/>
    </source>
</evidence>
<keyword evidence="4" id="KW-1185">Reference proteome</keyword>
<dbReference type="AlphaFoldDB" id="A0A1G9W1R1"/>
<name>A0A1G9W1R1_9BACT</name>
<organism evidence="3 4">
    <name type="scientific">Catalinimonas alkaloidigena</name>
    <dbReference type="NCBI Taxonomy" id="1075417"/>
    <lineage>
        <taxon>Bacteria</taxon>
        <taxon>Pseudomonadati</taxon>
        <taxon>Bacteroidota</taxon>
        <taxon>Cytophagia</taxon>
        <taxon>Cytophagales</taxon>
        <taxon>Catalimonadaceae</taxon>
        <taxon>Catalinimonas</taxon>
    </lineage>
</organism>
<dbReference type="InterPro" id="IPR009057">
    <property type="entry name" value="Homeodomain-like_sf"/>
</dbReference>
<dbReference type="Proteomes" id="UP000198510">
    <property type="component" value="Unassembled WGS sequence"/>
</dbReference>
<dbReference type="InterPro" id="IPR025959">
    <property type="entry name" value="Winged_HTH_dom"/>
</dbReference>
<dbReference type="Pfam" id="PF13592">
    <property type="entry name" value="HTH_33"/>
    <property type="match status" value="1"/>
</dbReference>
<dbReference type="EMBL" id="FNFO01000029">
    <property type="protein sequence ID" value="SDM77985.1"/>
    <property type="molecule type" value="Genomic_DNA"/>
</dbReference>
<evidence type="ECO:0000256" key="1">
    <source>
        <dbReference type="SAM" id="MobiDB-lite"/>
    </source>
</evidence>
<dbReference type="OrthoDB" id="8479510at2"/>
<accession>A0A1G9W1R1</accession>
<evidence type="ECO:0000313" key="3">
    <source>
        <dbReference type="EMBL" id="SDM77985.1"/>
    </source>
</evidence>
<dbReference type="RefSeq" id="WP_089688876.1">
    <property type="nucleotide sequence ID" value="NZ_FNFO01000029.1"/>
</dbReference>
<reference evidence="3 4" key="1">
    <citation type="submission" date="2016-10" db="EMBL/GenBank/DDBJ databases">
        <authorList>
            <person name="de Groot N.N."/>
        </authorList>
    </citation>
    <scope>NUCLEOTIDE SEQUENCE [LARGE SCALE GENOMIC DNA]</scope>
    <source>
        <strain evidence="3 4">DSM 25186</strain>
    </source>
</reference>
<feature type="region of interest" description="Disordered" evidence="1">
    <location>
        <begin position="146"/>
        <end position="167"/>
    </location>
</feature>